<sequence length="130" mass="14661">MNTPLLVPLRYILSGGIAYLVDITLFAILQLWFQLPIIHANIAARSAGAIAAFMLNKFWTFNASNTKFSSSLLRYLSLWLINTALSSALLLTLKTLSTTMFYIMGLKVLIETLLILSNFIICKLWVFKKI</sequence>
<dbReference type="EMBL" id="LPUF01000001">
    <property type="protein sequence ID" value="OQK16830.1"/>
    <property type="molecule type" value="Genomic_DNA"/>
</dbReference>
<dbReference type="Proteomes" id="UP000191980">
    <property type="component" value="Unassembled WGS sequence"/>
</dbReference>
<evidence type="ECO:0000256" key="2">
    <source>
        <dbReference type="ARBA" id="ARBA00009399"/>
    </source>
</evidence>
<dbReference type="RefSeq" id="WP_080521447.1">
    <property type="nucleotide sequence ID" value="NZ_LPUF01000001.1"/>
</dbReference>
<feature type="transmembrane region" description="Helical" evidence="6">
    <location>
        <begin position="38"/>
        <end position="60"/>
    </location>
</feature>
<proteinExistence type="inferred from homology"/>
<comment type="subcellular location">
    <subcellularLocation>
        <location evidence="1">Membrane</location>
        <topology evidence="1">Multi-pass membrane protein</topology>
    </subcellularLocation>
</comment>
<evidence type="ECO:0000256" key="1">
    <source>
        <dbReference type="ARBA" id="ARBA00004141"/>
    </source>
</evidence>
<dbReference type="STRING" id="1420851.AU255_02695"/>
<keyword evidence="4 6" id="KW-1133">Transmembrane helix</keyword>
<comment type="similarity">
    <text evidence="2">Belongs to the GtrA family.</text>
</comment>
<gene>
    <name evidence="8" type="ORF">AU255_02695</name>
</gene>
<feature type="transmembrane region" description="Helical" evidence="6">
    <location>
        <begin position="99"/>
        <end position="126"/>
    </location>
</feature>
<evidence type="ECO:0000313" key="8">
    <source>
        <dbReference type="EMBL" id="OQK16830.1"/>
    </source>
</evidence>
<dbReference type="PANTHER" id="PTHR38459:SF1">
    <property type="entry name" value="PROPHAGE BACTOPRENOL-LINKED GLUCOSE TRANSLOCASE HOMOLOG"/>
    <property type="match status" value="1"/>
</dbReference>
<feature type="transmembrane region" description="Helical" evidence="6">
    <location>
        <begin position="72"/>
        <end position="93"/>
    </location>
</feature>
<protein>
    <recommendedName>
        <fullName evidence="7">GtrA/DPMS transmembrane domain-containing protein</fullName>
    </recommendedName>
</protein>
<dbReference type="GO" id="GO:0000271">
    <property type="term" value="P:polysaccharide biosynthetic process"/>
    <property type="evidence" value="ECO:0007669"/>
    <property type="project" value="InterPro"/>
</dbReference>
<evidence type="ECO:0000259" key="7">
    <source>
        <dbReference type="Pfam" id="PF04138"/>
    </source>
</evidence>
<dbReference type="InterPro" id="IPR007267">
    <property type="entry name" value="GtrA_DPMS_TM"/>
</dbReference>
<dbReference type="GO" id="GO:0005886">
    <property type="term" value="C:plasma membrane"/>
    <property type="evidence" value="ECO:0007669"/>
    <property type="project" value="TreeGrafter"/>
</dbReference>
<dbReference type="PANTHER" id="PTHR38459">
    <property type="entry name" value="PROPHAGE BACTOPRENOL-LINKED GLUCOSE TRANSLOCASE HOMOLOG"/>
    <property type="match status" value="1"/>
</dbReference>
<accession>A0A1V8M5I9</accession>
<evidence type="ECO:0000256" key="4">
    <source>
        <dbReference type="ARBA" id="ARBA00022989"/>
    </source>
</evidence>
<evidence type="ECO:0000313" key="9">
    <source>
        <dbReference type="Proteomes" id="UP000191980"/>
    </source>
</evidence>
<evidence type="ECO:0000256" key="5">
    <source>
        <dbReference type="ARBA" id="ARBA00023136"/>
    </source>
</evidence>
<comment type="caution">
    <text evidence="8">The sequence shown here is derived from an EMBL/GenBank/DDBJ whole genome shotgun (WGS) entry which is preliminary data.</text>
</comment>
<organism evidence="8 9">
    <name type="scientific">Methyloprofundus sedimenti</name>
    <dbReference type="NCBI Taxonomy" id="1420851"/>
    <lineage>
        <taxon>Bacteria</taxon>
        <taxon>Pseudomonadati</taxon>
        <taxon>Pseudomonadota</taxon>
        <taxon>Gammaproteobacteria</taxon>
        <taxon>Methylococcales</taxon>
        <taxon>Methylococcaceae</taxon>
        <taxon>Methyloprofundus</taxon>
    </lineage>
</organism>
<evidence type="ECO:0000256" key="6">
    <source>
        <dbReference type="SAM" id="Phobius"/>
    </source>
</evidence>
<keyword evidence="3 6" id="KW-0812">Transmembrane</keyword>
<reference evidence="8 9" key="1">
    <citation type="submission" date="2015-12" db="EMBL/GenBank/DDBJ databases">
        <authorList>
            <person name="Shamseldin A."/>
            <person name="Moawad H."/>
            <person name="Abd El-Rahim W.M."/>
            <person name="Sadowsky M.J."/>
        </authorList>
    </citation>
    <scope>NUCLEOTIDE SEQUENCE [LARGE SCALE GENOMIC DNA]</scope>
    <source>
        <strain evidence="8 9">WF1</strain>
    </source>
</reference>
<name>A0A1V8M5I9_9GAMM</name>
<dbReference type="Pfam" id="PF04138">
    <property type="entry name" value="GtrA_DPMS_TM"/>
    <property type="match status" value="1"/>
</dbReference>
<feature type="transmembrane region" description="Helical" evidence="6">
    <location>
        <begin position="12"/>
        <end position="32"/>
    </location>
</feature>
<feature type="domain" description="GtrA/DPMS transmembrane" evidence="7">
    <location>
        <begin position="10"/>
        <end position="127"/>
    </location>
</feature>
<dbReference type="InterPro" id="IPR051401">
    <property type="entry name" value="GtrA_CellWall_Glycosyl"/>
</dbReference>
<keyword evidence="5 6" id="KW-0472">Membrane</keyword>
<dbReference type="AlphaFoldDB" id="A0A1V8M5I9"/>
<keyword evidence="9" id="KW-1185">Reference proteome</keyword>
<evidence type="ECO:0000256" key="3">
    <source>
        <dbReference type="ARBA" id="ARBA00022692"/>
    </source>
</evidence>